<comment type="caution">
    <text evidence="2">The sequence shown here is derived from an EMBL/GenBank/DDBJ whole genome shotgun (WGS) entry which is preliminary data.</text>
</comment>
<dbReference type="RefSeq" id="WP_283173476.1">
    <property type="nucleotide sequence ID" value="NZ_JAPNOA010000025.1"/>
</dbReference>
<dbReference type="InterPro" id="IPR011646">
    <property type="entry name" value="KAP_P-loop"/>
</dbReference>
<dbReference type="AlphaFoldDB" id="A0A9X3EM99"/>
<keyword evidence="3" id="KW-1185">Reference proteome</keyword>
<name>A0A9X3EM99_9GAMM</name>
<evidence type="ECO:0000313" key="3">
    <source>
        <dbReference type="Proteomes" id="UP001150830"/>
    </source>
</evidence>
<dbReference type="InterPro" id="IPR027417">
    <property type="entry name" value="P-loop_NTPase"/>
</dbReference>
<protein>
    <submittedName>
        <fullName evidence="2">P-loop NTPase fold protein</fullName>
    </submittedName>
</protein>
<organism evidence="2 3">
    <name type="scientific">Parathalassolituus penaei</name>
    <dbReference type="NCBI Taxonomy" id="2997323"/>
    <lineage>
        <taxon>Bacteria</taxon>
        <taxon>Pseudomonadati</taxon>
        <taxon>Pseudomonadota</taxon>
        <taxon>Gammaproteobacteria</taxon>
        <taxon>Oceanospirillales</taxon>
        <taxon>Oceanospirillaceae</taxon>
        <taxon>Parathalassolituus</taxon>
    </lineage>
</organism>
<evidence type="ECO:0000259" key="1">
    <source>
        <dbReference type="Pfam" id="PF07693"/>
    </source>
</evidence>
<reference evidence="2" key="1">
    <citation type="submission" date="2022-11" db="EMBL/GenBank/DDBJ databases">
        <title>Parathalassolutuus dongxingensis gen. nov., sp. nov., a novel member of family Oceanospirillaceae isolated from a coastal shrimp pond in Guangxi, China.</title>
        <authorList>
            <person name="Chen H."/>
        </authorList>
    </citation>
    <scope>NUCLEOTIDE SEQUENCE</scope>
    <source>
        <strain evidence="2">G-43</strain>
    </source>
</reference>
<dbReference type="EMBL" id="JAPNOA010000025">
    <property type="protein sequence ID" value="MCY0965263.1"/>
    <property type="molecule type" value="Genomic_DNA"/>
</dbReference>
<accession>A0A9X3EM99</accession>
<proteinExistence type="predicted"/>
<gene>
    <name evidence="2" type="ORF">OUO13_08705</name>
</gene>
<dbReference type="Pfam" id="PF07693">
    <property type="entry name" value="KAP_NTPase"/>
    <property type="match status" value="1"/>
</dbReference>
<evidence type="ECO:0000313" key="2">
    <source>
        <dbReference type="EMBL" id="MCY0965263.1"/>
    </source>
</evidence>
<dbReference type="Gene3D" id="3.40.50.300">
    <property type="entry name" value="P-loop containing nucleotide triphosphate hydrolases"/>
    <property type="match status" value="1"/>
</dbReference>
<feature type="domain" description="KAP NTPase" evidence="1">
    <location>
        <begin position="108"/>
        <end position="326"/>
    </location>
</feature>
<dbReference type="Proteomes" id="UP001150830">
    <property type="component" value="Unassembled WGS sequence"/>
</dbReference>
<sequence>MERLRRPPKTKKPARSAGFFVFDLSERMAVVIGWYRFNRAGELFHVEHSSNQYEQHCISTAQTPLCMSDRTQGSDDQMTDNTPAYEWASWSEPGELHNEPLSPDRLGRAAYAEFLTHYLNHVGQRDGGYVINLNAEWGAGKTWFLKRWCATLKPHHPVAYIDAWKNDFSDDPLLTVVSGVLEALKQNPHVRWIEREQKLFSKLGQFAKRGVDVTDVVLKANGINGLGEAFGVLLSSHQKKSEGIDALRSEIRNWLRDVTESPHSHNIQNPMYVFIDELDRCRPTYAIELLETVKHLFEIEGIVFVIATNTDQLQHSIRAVYGEGFDANRYLYRFFNRSAALPIPDSLTAFISTSDIGQRLIDRLAVTGDGDVVIAPDNLIEVLGSLADGFGFDLRTCNQWLEQLFAVYSNDEACRKFFWLVTAIMLGLRLGNPEIYAKYVKSLWYAEDGSIPSNQPAHHPILRGKTKACLQLNLKSEHLKRKPYNLPERATGYVPPGLPLEVKITDKVCDEWIWNIVDVFQSNRGNETHLVTFWDDGDKGYSHGYFIAGNYFVVKHKATREGYVALVEQAGLLL</sequence>
<dbReference type="SUPFAM" id="SSF52540">
    <property type="entry name" value="P-loop containing nucleoside triphosphate hydrolases"/>
    <property type="match status" value="1"/>
</dbReference>